<proteinExistence type="predicted"/>
<evidence type="ECO:0000256" key="1">
    <source>
        <dbReference type="ARBA" id="ARBA00004123"/>
    </source>
</evidence>
<name>A0A1I8HMB7_9PLAT</name>
<feature type="region of interest" description="Disordered" evidence="3">
    <location>
        <begin position="351"/>
        <end position="403"/>
    </location>
</feature>
<dbReference type="Proteomes" id="UP000095280">
    <property type="component" value="Unplaced"/>
</dbReference>
<dbReference type="AlphaFoldDB" id="A0A1I8HMB7"/>
<evidence type="ECO:0000313" key="5">
    <source>
        <dbReference type="Proteomes" id="UP000095280"/>
    </source>
</evidence>
<feature type="compositionally biased region" description="Low complexity" evidence="3">
    <location>
        <begin position="499"/>
        <end position="513"/>
    </location>
</feature>
<dbReference type="PANTHER" id="PTHR15835:SF6">
    <property type="entry name" value="ZINC FINGER C3HC-TYPE PROTEIN 1"/>
    <property type="match status" value="1"/>
</dbReference>
<comment type="subcellular location">
    <subcellularLocation>
        <location evidence="1">Nucleus</location>
    </subcellularLocation>
</comment>
<keyword evidence="2" id="KW-0539">Nucleus</keyword>
<dbReference type="WBParaSite" id="maker-uti_cns_0006832-snap-gene-0.2-mRNA-1">
    <property type="protein sequence ID" value="maker-uti_cns_0006832-snap-gene-0.2-mRNA-1"/>
    <property type="gene ID" value="maker-uti_cns_0006832-snap-gene-0.2"/>
</dbReference>
<evidence type="ECO:0000256" key="2">
    <source>
        <dbReference type="ARBA" id="ARBA00023242"/>
    </source>
</evidence>
<evidence type="ECO:0000256" key="3">
    <source>
        <dbReference type="SAM" id="MobiDB-lite"/>
    </source>
</evidence>
<protein>
    <submittedName>
        <fullName evidence="6">C3HC-type domain-containing protein</fullName>
    </submittedName>
</protein>
<dbReference type="GO" id="GO:0008270">
    <property type="term" value="F:zinc ion binding"/>
    <property type="evidence" value="ECO:0007669"/>
    <property type="project" value="InterPro"/>
</dbReference>
<reference evidence="6" key="1">
    <citation type="submission" date="2016-11" db="UniProtKB">
        <authorList>
            <consortium name="WormBaseParasite"/>
        </authorList>
    </citation>
    <scope>IDENTIFICATION</scope>
</reference>
<dbReference type="PANTHER" id="PTHR15835">
    <property type="entry name" value="NUCLEAR-INTERACTING PARTNER OF ALK"/>
    <property type="match status" value="1"/>
</dbReference>
<keyword evidence="5" id="KW-1185">Reference proteome</keyword>
<feature type="compositionally biased region" description="Pro residues" evidence="3">
    <location>
        <begin position="529"/>
        <end position="538"/>
    </location>
</feature>
<evidence type="ECO:0000259" key="4">
    <source>
        <dbReference type="Pfam" id="PF07967"/>
    </source>
</evidence>
<feature type="region of interest" description="Disordered" evidence="3">
    <location>
        <begin position="494"/>
        <end position="543"/>
    </location>
</feature>
<dbReference type="InterPro" id="IPR012935">
    <property type="entry name" value="NuBaID_N"/>
</dbReference>
<sequence>MLFFRSCLPTMDQGDLIKERTVAGLLARLKSYASLPWSNKPIEVSPLVCSRHGWLSREPDTLGCVDCGASLCVRLPLQTTENYGQQLMDMVTNLARAHSDSCPWLNDPMPDDTPLLPFTDPDADLRAFLNISESLAPISAAVNPNVRFTLQCTVARDLLEFVRSRSDCLLSLPDDVRQRCCLLAVAGWCPDTTTAAAAAARNRLICCCFCQRRVGLLSLNRGLEQQQLQAASSASTATTNTTVVVDDASLSDGVEAGMSLGAAAAAAAAVTASSCGGSSANMPAPSYALTEMIINRQLLFAKKQHSVSDWSLISNAGSEAASMRDLDDVQSVAGSTVSNLSAGEIANQLQDVEQQQKQQTPPPSVGLTLLNLPSSSSAGGDGSVSGDPDNWSTMTNADSDRRSVAQSDVATFSVCDGDFGSGGDIGGGSGGKRPRLDVLDEAGASSSMAPGAGSLAPIVSVDLLALHWAWCPWRPGDPSEDWCRSVLSHPDLPTKPGFSDAGSPAAGASAAGDRNGDNEGGDGSDQPLPTTPPTPTPQSNPNATQYLLQAVPPPSSCLIRFFIAAALTLAAFAAAAAG</sequence>
<dbReference type="Pfam" id="PF07967">
    <property type="entry name" value="zf-C3HC"/>
    <property type="match status" value="1"/>
</dbReference>
<organism evidence="5 6">
    <name type="scientific">Macrostomum lignano</name>
    <dbReference type="NCBI Taxonomy" id="282301"/>
    <lineage>
        <taxon>Eukaryota</taxon>
        <taxon>Metazoa</taxon>
        <taxon>Spiralia</taxon>
        <taxon>Lophotrochozoa</taxon>
        <taxon>Platyhelminthes</taxon>
        <taxon>Rhabditophora</taxon>
        <taxon>Macrostomorpha</taxon>
        <taxon>Macrostomida</taxon>
        <taxon>Macrostomidae</taxon>
        <taxon>Macrostomum</taxon>
    </lineage>
</organism>
<feature type="domain" description="C3HC-type" evidence="4">
    <location>
        <begin position="24"/>
        <end position="136"/>
    </location>
</feature>
<accession>A0A1I8HMB7</accession>
<dbReference type="GO" id="GO:0005634">
    <property type="term" value="C:nucleus"/>
    <property type="evidence" value="ECO:0007669"/>
    <property type="project" value="UniProtKB-SubCell"/>
</dbReference>
<evidence type="ECO:0000313" key="6">
    <source>
        <dbReference type="WBParaSite" id="maker-uti_cns_0006832-snap-gene-0.2-mRNA-1"/>
    </source>
</evidence>